<comment type="cofactor">
    <cofactor evidence="11">
        <name>Mg(2+)</name>
        <dbReference type="ChEBI" id="CHEBI:18420"/>
    </cofactor>
    <cofactor evidence="11">
        <name>Mn(2+)</name>
        <dbReference type="ChEBI" id="CHEBI:29035"/>
    </cofactor>
    <text evidence="11">Binds 1 divalent metal cation per subunit; can use either Mg(2+) or Mn(2+).</text>
</comment>
<dbReference type="PANTHER" id="PTHR34699">
    <property type="match status" value="1"/>
</dbReference>
<dbReference type="GO" id="GO:0000166">
    <property type="term" value="F:nucleotide binding"/>
    <property type="evidence" value="ECO:0007669"/>
    <property type="project" value="UniProtKB-KW"/>
</dbReference>
<comment type="catalytic activity">
    <reaction evidence="9 11">
        <text>XTP + H2O = XDP + phosphate + H(+)</text>
        <dbReference type="Rhea" id="RHEA:28406"/>
        <dbReference type="ChEBI" id="CHEBI:15377"/>
        <dbReference type="ChEBI" id="CHEBI:15378"/>
        <dbReference type="ChEBI" id="CHEBI:43474"/>
        <dbReference type="ChEBI" id="CHEBI:59884"/>
        <dbReference type="ChEBI" id="CHEBI:61314"/>
        <dbReference type="EC" id="3.6.1.73"/>
    </reaction>
</comment>
<evidence type="ECO:0000256" key="6">
    <source>
        <dbReference type="ARBA" id="ARBA00023080"/>
    </source>
</evidence>
<keyword evidence="5 11" id="KW-0460">Magnesium</keyword>
<keyword evidence="7 11" id="KW-0464">Manganese</keyword>
<evidence type="ECO:0000256" key="5">
    <source>
        <dbReference type="ARBA" id="ARBA00022842"/>
    </source>
</evidence>
<evidence type="ECO:0000256" key="9">
    <source>
        <dbReference type="ARBA" id="ARBA00048781"/>
    </source>
</evidence>
<dbReference type="Gene3D" id="3.90.950.10">
    <property type="match status" value="1"/>
</dbReference>
<dbReference type="InterPro" id="IPR026533">
    <property type="entry name" value="NTPase/PRRC1"/>
</dbReference>
<evidence type="ECO:0000259" key="12">
    <source>
        <dbReference type="Pfam" id="PF01931"/>
    </source>
</evidence>
<keyword evidence="6 11" id="KW-0546">Nucleotide metabolism</keyword>
<comment type="cofactor">
    <cofactor evidence="1">
        <name>Mn(2+)</name>
        <dbReference type="ChEBI" id="CHEBI:29035"/>
    </cofactor>
</comment>
<evidence type="ECO:0000256" key="2">
    <source>
        <dbReference type="ARBA" id="ARBA00022723"/>
    </source>
</evidence>
<evidence type="ECO:0000256" key="4">
    <source>
        <dbReference type="ARBA" id="ARBA00022801"/>
    </source>
</evidence>
<comment type="function">
    <text evidence="11">Phosphatase that hydrolyzes non-canonical purine nucleotides such as XTP and ITP to their respective diphosphate derivatives. Probably excludes non-canonical purines from DNA/RNA precursor pool, thus preventing their incorporation into DNA/RNA and avoiding chromosomal lesions.</text>
</comment>
<keyword evidence="4 11" id="KW-0378">Hydrolase</keyword>
<accession>A0A831LPB3</accession>
<evidence type="ECO:0000256" key="11">
    <source>
        <dbReference type="HAMAP-Rule" id="MF_00648"/>
    </source>
</evidence>
<keyword evidence="2 11" id="KW-0479">Metal-binding</keyword>
<dbReference type="PANTHER" id="PTHR34699:SF2">
    <property type="entry name" value="NON-CANONICAL PURINE NTP PHOSPHATASE_PRRC1 DOMAIN-CONTAINING PROTEIN"/>
    <property type="match status" value="1"/>
</dbReference>
<dbReference type="InterPro" id="IPR050299">
    <property type="entry name" value="YjjX_NTPase"/>
</dbReference>
<evidence type="ECO:0000256" key="8">
    <source>
        <dbReference type="ARBA" id="ARBA00048174"/>
    </source>
</evidence>
<dbReference type="AlphaFoldDB" id="A0A831LPB3"/>
<dbReference type="InterPro" id="IPR002786">
    <property type="entry name" value="Non_canon_purine_NTPase"/>
</dbReference>
<evidence type="ECO:0000256" key="1">
    <source>
        <dbReference type="ARBA" id="ARBA00001936"/>
    </source>
</evidence>
<comment type="subunit">
    <text evidence="11">Homodimer.</text>
</comment>
<dbReference type="SUPFAM" id="SSF52972">
    <property type="entry name" value="ITPase-like"/>
    <property type="match status" value="1"/>
</dbReference>
<comment type="similarity">
    <text evidence="10 11">Belongs to the YjjX NTPase family.</text>
</comment>
<dbReference type="FunFam" id="3.90.950.10:FF:000002">
    <property type="entry name" value="Inosine/xanthosine triphosphatase"/>
    <property type="match status" value="1"/>
</dbReference>
<evidence type="ECO:0000313" key="13">
    <source>
        <dbReference type="EMBL" id="HDR50177.1"/>
    </source>
</evidence>
<dbReference type="InterPro" id="IPR029001">
    <property type="entry name" value="ITPase-like_fam"/>
</dbReference>
<comment type="caution">
    <text evidence="11">Lacks conserved residue(s) required for the propagation of feature annotation.</text>
</comment>
<dbReference type="EMBL" id="DSDK01000054">
    <property type="protein sequence ID" value="HDR50177.1"/>
    <property type="molecule type" value="Genomic_DNA"/>
</dbReference>
<protein>
    <recommendedName>
        <fullName evidence="11">Probable inosine/xanthosine triphosphatase</fullName>
        <shortName evidence="11">ITPase/XTPase</shortName>
        <ecNumber evidence="11">3.6.1.73</ecNumber>
    </recommendedName>
    <alternativeName>
        <fullName evidence="11">Non-canonical purine NTP phosphatase</fullName>
    </alternativeName>
    <alternativeName>
        <fullName evidence="11">Non-standard purine NTP phosphatase</fullName>
    </alternativeName>
    <alternativeName>
        <fullName evidence="11">Nucleoside-triphosphate phosphatase</fullName>
        <shortName evidence="11">NTPase</shortName>
    </alternativeName>
</protein>
<dbReference type="NCBIfam" id="TIGR00258">
    <property type="entry name" value="inosine/xanthosine triphosphatase"/>
    <property type="match status" value="1"/>
</dbReference>
<dbReference type="NCBIfam" id="NF003459">
    <property type="entry name" value="PRK05074.1"/>
    <property type="match status" value="1"/>
</dbReference>
<reference evidence="13" key="1">
    <citation type="journal article" date="2020" name="mSystems">
        <title>Genome- and Community-Level Interaction Insights into Carbon Utilization and Element Cycling Functions of Hydrothermarchaeota in Hydrothermal Sediment.</title>
        <authorList>
            <person name="Zhou Z."/>
            <person name="Liu Y."/>
            <person name="Xu W."/>
            <person name="Pan J."/>
            <person name="Luo Z.H."/>
            <person name="Li M."/>
        </authorList>
    </citation>
    <scope>NUCLEOTIDE SEQUENCE [LARGE SCALE GENOMIC DNA]</scope>
    <source>
        <strain evidence="13">SpSt-1217</strain>
    </source>
</reference>
<evidence type="ECO:0000256" key="3">
    <source>
        <dbReference type="ARBA" id="ARBA00022741"/>
    </source>
</evidence>
<dbReference type="GO" id="GO:0103023">
    <property type="term" value="F:ITPase activity"/>
    <property type="evidence" value="ECO:0007669"/>
    <property type="project" value="UniProtKB-EC"/>
</dbReference>
<feature type="domain" description="Non-canonical purine NTP phosphatase/PRRC1" evidence="12">
    <location>
        <begin position="6"/>
        <end position="167"/>
    </location>
</feature>
<dbReference type="Proteomes" id="UP000886047">
    <property type="component" value="Unassembled WGS sequence"/>
</dbReference>
<evidence type="ECO:0000256" key="7">
    <source>
        <dbReference type="ARBA" id="ARBA00023211"/>
    </source>
</evidence>
<keyword evidence="3 11" id="KW-0547">Nucleotide-binding</keyword>
<sequence length="172" mass="18739">MKIVIASENPVKMNAVKKGFRAFFRDIEAECITTSSGVSAQPLTDRETQLGARNRVAEARKRIHDADFWVGIEGGVQSEEKGLAAFAWIVIYSAGKTGEARTATFFLPPKVAHLVAGGFELGDANDLVFKESNSKQKNGAVGLLTHNAIDRTELYRQAVIMALIPFVNPGLY</sequence>
<evidence type="ECO:0000256" key="10">
    <source>
        <dbReference type="ARBA" id="ARBA00060855"/>
    </source>
</evidence>
<dbReference type="EC" id="3.6.1.73" evidence="11"/>
<proteinExistence type="inferred from homology"/>
<feature type="binding site" evidence="11">
    <location>
        <position position="65"/>
    </location>
    <ligand>
        <name>Mg(2+)</name>
        <dbReference type="ChEBI" id="CHEBI:18420"/>
    </ligand>
</feature>
<organism evidence="13">
    <name type="scientific">Mariniphaga anaerophila</name>
    <dbReference type="NCBI Taxonomy" id="1484053"/>
    <lineage>
        <taxon>Bacteria</taxon>
        <taxon>Pseudomonadati</taxon>
        <taxon>Bacteroidota</taxon>
        <taxon>Bacteroidia</taxon>
        <taxon>Marinilabiliales</taxon>
        <taxon>Prolixibacteraceae</taxon>
        <taxon>Mariniphaga</taxon>
    </lineage>
</organism>
<name>A0A831LPB3_9BACT</name>
<comment type="catalytic activity">
    <reaction evidence="8 11">
        <text>ITP + H2O = IDP + phosphate + H(+)</text>
        <dbReference type="Rhea" id="RHEA:28330"/>
        <dbReference type="ChEBI" id="CHEBI:15377"/>
        <dbReference type="ChEBI" id="CHEBI:15378"/>
        <dbReference type="ChEBI" id="CHEBI:43474"/>
        <dbReference type="ChEBI" id="CHEBI:58280"/>
        <dbReference type="ChEBI" id="CHEBI:61402"/>
        <dbReference type="EC" id="3.6.1.73"/>
    </reaction>
</comment>
<dbReference type="GO" id="GO:0006772">
    <property type="term" value="P:thiamine metabolic process"/>
    <property type="evidence" value="ECO:0007669"/>
    <property type="project" value="TreeGrafter"/>
</dbReference>
<feature type="binding site" evidence="11">
    <location>
        <begin position="65"/>
        <end position="66"/>
    </location>
    <ligand>
        <name>substrate</name>
    </ligand>
</feature>
<dbReference type="Pfam" id="PF01931">
    <property type="entry name" value="NTPase_I-T"/>
    <property type="match status" value="1"/>
</dbReference>
<comment type="caution">
    <text evidence="13">The sequence shown here is derived from an EMBL/GenBank/DDBJ whole genome shotgun (WGS) entry which is preliminary data.</text>
</comment>
<dbReference type="GO" id="GO:0009117">
    <property type="term" value="P:nucleotide metabolic process"/>
    <property type="evidence" value="ECO:0007669"/>
    <property type="project" value="UniProtKB-KW"/>
</dbReference>
<gene>
    <name evidence="13" type="primary">yjjX</name>
    <name evidence="13" type="ORF">ENN90_00950</name>
</gene>
<dbReference type="GO" id="GO:0046872">
    <property type="term" value="F:metal ion binding"/>
    <property type="evidence" value="ECO:0007669"/>
    <property type="project" value="UniProtKB-KW"/>
</dbReference>
<dbReference type="HAMAP" id="MF_00648">
    <property type="entry name" value="Non_canon_purine_NTPase_YjjX"/>
    <property type="match status" value="1"/>
</dbReference>